<dbReference type="InterPro" id="IPR053139">
    <property type="entry name" value="Surface_bspA-like"/>
</dbReference>
<proteinExistence type="predicted"/>
<dbReference type="InterPro" id="IPR026906">
    <property type="entry name" value="LRR_5"/>
</dbReference>
<accession>A0A6N3BXD9</accession>
<organism evidence="1">
    <name type="scientific">Paraprevotella clara</name>
    <dbReference type="NCBI Taxonomy" id="454154"/>
    <lineage>
        <taxon>Bacteria</taxon>
        <taxon>Pseudomonadati</taxon>
        <taxon>Bacteroidota</taxon>
        <taxon>Bacteroidia</taxon>
        <taxon>Bacteroidales</taxon>
        <taxon>Prevotellaceae</taxon>
        <taxon>Paraprevotella</taxon>
    </lineage>
</organism>
<sequence>MEYKSNQHRQMAKVKNILSQIFFPKRLESSSHESYSGSCGDHAQWNLNPENGELRITGTGPLYDFFGEKEVPWESHLNHIRKVVVAHGITYIGFQAFSYCKSLSSVQLPDTLTGIGQHAFAYCKSLTSVLLPEGVKHIKDYAFAHCYHLQELTLPTTLKSIGKAAFCSCHGLTRISIPDNAILLGSQVFADCKSLTEVKLPEGLLQLKSNSFTGCISLPSVSLPSSVVYLGNSAFEGCNGFTRIDIPDKIAHIGDRVFADCHALEQITIPHSVHHLGKHIFSGCRSLKTLTVPFPACGTPATFSNFGELFGTTPDIEMRKISQDNETGKETNYYLPHSLSVLRILEGCEVIPSKCLMNCFVLKELHLPSSLYMMGEKAVYGCAGLKTIYCQAAEPASIHADTFGGIRFNVCRIHVPQGSTEKYKKDQHWKYFSQIEEYGTTLQAMNRS</sequence>
<dbReference type="EMBL" id="CACRUT010000013">
    <property type="protein sequence ID" value="VYU06751.1"/>
    <property type="molecule type" value="Genomic_DNA"/>
</dbReference>
<name>A0A6N3BXD9_9BACT</name>
<dbReference type="PANTHER" id="PTHR45661">
    <property type="entry name" value="SURFACE ANTIGEN"/>
    <property type="match status" value="1"/>
</dbReference>
<dbReference type="Gene3D" id="3.80.10.10">
    <property type="entry name" value="Ribonuclease Inhibitor"/>
    <property type="match status" value="2"/>
</dbReference>
<dbReference type="Pfam" id="PF13306">
    <property type="entry name" value="LRR_5"/>
    <property type="match status" value="2"/>
</dbReference>
<dbReference type="InterPro" id="IPR032675">
    <property type="entry name" value="LRR_dom_sf"/>
</dbReference>
<dbReference type="AlphaFoldDB" id="A0A6N3BXD9"/>
<dbReference type="PANTHER" id="PTHR45661:SF3">
    <property type="entry name" value="IG-LIKE DOMAIN-CONTAINING PROTEIN"/>
    <property type="match status" value="1"/>
</dbReference>
<evidence type="ECO:0000313" key="1">
    <source>
        <dbReference type="EMBL" id="VYU06751.1"/>
    </source>
</evidence>
<dbReference type="SUPFAM" id="SSF52058">
    <property type="entry name" value="L domain-like"/>
    <property type="match status" value="1"/>
</dbReference>
<evidence type="ECO:0008006" key="2">
    <source>
        <dbReference type="Google" id="ProtNLM"/>
    </source>
</evidence>
<reference evidence="1" key="1">
    <citation type="submission" date="2019-11" db="EMBL/GenBank/DDBJ databases">
        <authorList>
            <person name="Feng L."/>
        </authorList>
    </citation>
    <scope>NUCLEOTIDE SEQUENCE</scope>
    <source>
        <strain evidence="1">PclaraLFYP37</strain>
    </source>
</reference>
<protein>
    <recommendedName>
        <fullName evidence="2">Leucine Rich repeats (2 copies)</fullName>
    </recommendedName>
</protein>
<gene>
    <name evidence="1" type="ORF">PCLFYP37_01824</name>
</gene>